<feature type="compositionally biased region" description="Basic and acidic residues" evidence="2">
    <location>
        <begin position="36"/>
        <end position="45"/>
    </location>
</feature>
<feature type="coiled-coil region" evidence="1">
    <location>
        <begin position="345"/>
        <end position="372"/>
    </location>
</feature>
<dbReference type="RefSeq" id="WP_151430997.1">
    <property type="nucleotide sequence ID" value="NZ_JANJZI010000007.1"/>
</dbReference>
<name>A0A7C8FNI7_9ACTN</name>
<evidence type="ECO:0000256" key="1">
    <source>
        <dbReference type="SAM" id="Coils"/>
    </source>
</evidence>
<accession>A0A7C8FNI7</accession>
<evidence type="ECO:0000256" key="2">
    <source>
        <dbReference type="SAM" id="MobiDB-lite"/>
    </source>
</evidence>
<dbReference type="EMBL" id="WAJS01000022">
    <property type="protein sequence ID" value="KAB1645865.1"/>
    <property type="molecule type" value="Genomic_DNA"/>
</dbReference>
<keyword evidence="3" id="KW-1133">Transmembrane helix</keyword>
<keyword evidence="1" id="KW-0175">Coiled coil</keyword>
<feature type="region of interest" description="Disordered" evidence="2">
    <location>
        <begin position="36"/>
        <end position="70"/>
    </location>
</feature>
<keyword evidence="3" id="KW-0472">Membrane</keyword>
<proteinExistence type="predicted"/>
<organism evidence="4 5">
    <name type="scientific">Adlercreutzia muris</name>
    <dbReference type="NCBI Taxonomy" id="1796610"/>
    <lineage>
        <taxon>Bacteria</taxon>
        <taxon>Bacillati</taxon>
        <taxon>Actinomycetota</taxon>
        <taxon>Coriobacteriia</taxon>
        <taxon>Eggerthellales</taxon>
        <taxon>Eggerthellaceae</taxon>
        <taxon>Adlercreutzia</taxon>
    </lineage>
</organism>
<evidence type="ECO:0000313" key="4">
    <source>
        <dbReference type="EMBL" id="KAB1645865.1"/>
    </source>
</evidence>
<feature type="transmembrane region" description="Helical" evidence="3">
    <location>
        <begin position="103"/>
        <end position="125"/>
    </location>
</feature>
<keyword evidence="5" id="KW-1185">Reference proteome</keyword>
<keyword evidence="3" id="KW-0812">Transmembrane</keyword>
<protein>
    <submittedName>
        <fullName evidence="4">Uncharacterized protein</fullName>
    </submittedName>
</protein>
<gene>
    <name evidence="4" type="ORF">F8D48_07845</name>
</gene>
<reference evidence="4 5" key="1">
    <citation type="submission" date="2019-09" db="EMBL/GenBank/DDBJ databases">
        <title>Whole genome shotgun sequencing (WGS) of Ellagibacter isourolithinifaciens DSM 104140(T) and Adlercreutzia muris DSM 29508(T).</title>
        <authorList>
            <person name="Stoll D.A."/>
            <person name="Danylec N."/>
            <person name="Huch M."/>
        </authorList>
    </citation>
    <scope>NUCLEOTIDE SEQUENCE [LARGE SCALE GENOMIC DNA]</scope>
    <source>
        <strain evidence="4 5">DSM 29508</strain>
    </source>
</reference>
<sequence length="419" mass="45428">MAKKKAQHALHIKSHTHGSSNEISFSVLDAAREARDAAERDRREGAGAGRVPLFTLGRGKKPRATPARSQSIVIPEGAAPARSSASSFASAAAAEVDRRAFRIVPVVVVVCVLLALALTLGQTLISMRTQQQGFRSSLNDNISVITSCDETLIPFDELVMAQYDRKRLSPSAAGQHAPSFEDLSEGYRRVVTDIAPSRAQLEESLAAIESMRPTLADNNAEEAAHQAVTAARARLNMLDAGVAIIEQSLMATEAFLDCQGGWRAVINADAAAREATALLREMSEANVRASMEESDEAVTQLNDARELFTKAQGAYPGLDLDSFIAYVEKRLEAQQAALASDQAYLDRDKEALAEENDRYNALEAEAAALAQDLGDDPDQRVANRFYESIEDQVTVYEAERLKAGNADTFLRDYLGQSVQ</sequence>
<evidence type="ECO:0000256" key="3">
    <source>
        <dbReference type="SAM" id="Phobius"/>
    </source>
</evidence>
<dbReference type="Proteomes" id="UP000479639">
    <property type="component" value="Unassembled WGS sequence"/>
</dbReference>
<evidence type="ECO:0000313" key="5">
    <source>
        <dbReference type="Proteomes" id="UP000479639"/>
    </source>
</evidence>
<comment type="caution">
    <text evidence="4">The sequence shown here is derived from an EMBL/GenBank/DDBJ whole genome shotgun (WGS) entry which is preliminary data.</text>
</comment>
<dbReference type="AlphaFoldDB" id="A0A7C8FNI7"/>